<protein>
    <recommendedName>
        <fullName evidence="3">TfoX-like protein</fullName>
    </recommendedName>
</protein>
<proteinExistence type="predicted"/>
<dbReference type="RefSeq" id="WP_274997349.1">
    <property type="nucleotide sequence ID" value="NZ_JAJQQP010000015.1"/>
</dbReference>
<comment type="caution">
    <text evidence="1">The sequence shown here is derived from an EMBL/GenBank/DDBJ whole genome shotgun (WGS) entry which is preliminary data.</text>
</comment>
<name>A0ABU2CUW3_9MICO</name>
<evidence type="ECO:0000313" key="2">
    <source>
        <dbReference type="Proteomes" id="UP001183585"/>
    </source>
</evidence>
<keyword evidence="2" id="KW-1185">Reference proteome</keyword>
<evidence type="ECO:0000313" key="1">
    <source>
        <dbReference type="EMBL" id="MDR7385129.1"/>
    </source>
</evidence>
<dbReference type="EMBL" id="JAVDYE010000001">
    <property type="protein sequence ID" value="MDR7385129.1"/>
    <property type="molecule type" value="Genomic_DNA"/>
</dbReference>
<dbReference type="Proteomes" id="UP001183585">
    <property type="component" value="Unassembled WGS sequence"/>
</dbReference>
<organism evidence="1 2">
    <name type="scientific">Promicromonospora iranensis</name>
    <dbReference type="NCBI Taxonomy" id="1105144"/>
    <lineage>
        <taxon>Bacteria</taxon>
        <taxon>Bacillati</taxon>
        <taxon>Actinomycetota</taxon>
        <taxon>Actinomycetes</taxon>
        <taxon>Micrococcales</taxon>
        <taxon>Promicromonosporaceae</taxon>
        <taxon>Promicromonospora</taxon>
    </lineage>
</organism>
<reference evidence="1 2" key="1">
    <citation type="submission" date="2023-07" db="EMBL/GenBank/DDBJ databases">
        <title>Sequencing the genomes of 1000 actinobacteria strains.</title>
        <authorList>
            <person name="Klenk H.-P."/>
        </authorList>
    </citation>
    <scope>NUCLEOTIDE SEQUENCE [LARGE SCALE GENOMIC DNA]</scope>
    <source>
        <strain evidence="1 2">DSM 45554</strain>
    </source>
</reference>
<accession>A0ABU2CUW3</accession>
<sequence>MTLEVLVDEMVDAASAAAVDERFGLSMGAYVGEVIVRHGRTAFWAYDRERRTAVVQSAELGAFPAYKVSKRITIGPEHSLVQFVRTSIEDALPPEARVMS</sequence>
<evidence type="ECO:0008006" key="3">
    <source>
        <dbReference type="Google" id="ProtNLM"/>
    </source>
</evidence>
<gene>
    <name evidence="1" type="ORF">J2S48_004644</name>
</gene>